<evidence type="ECO:0000313" key="6">
    <source>
        <dbReference type="Proteomes" id="UP000658997"/>
    </source>
</evidence>
<organism evidence="3 5">
    <name type="scientific">Ustilago bromivora</name>
    <dbReference type="NCBI Taxonomy" id="307758"/>
    <lineage>
        <taxon>Eukaryota</taxon>
        <taxon>Fungi</taxon>
        <taxon>Dikarya</taxon>
        <taxon>Basidiomycota</taxon>
        <taxon>Ustilaginomycotina</taxon>
        <taxon>Ustilaginomycetes</taxon>
        <taxon>Ustilaginales</taxon>
        <taxon>Ustilaginaceae</taxon>
        <taxon>Ustilago</taxon>
    </lineage>
</organism>
<dbReference type="InterPro" id="IPR054416">
    <property type="entry name" value="GST_UstS-like_C"/>
</dbReference>
<evidence type="ECO:0000313" key="5">
    <source>
        <dbReference type="Proteomes" id="UP000179920"/>
    </source>
</evidence>
<name>A0A1K0HEY7_9BASI</name>
<accession>A0A1K0HEY7</accession>
<proteinExistence type="predicted"/>
<reference evidence="4" key="3">
    <citation type="submission" date="2018-08" db="EMBL/GenBank/DDBJ databases">
        <authorList>
            <person name="Guldener U."/>
        </authorList>
    </citation>
    <scope>NUCLEOTIDE SEQUENCE</scope>
    <source>
        <strain evidence="4">UB2</strain>
    </source>
</reference>
<reference evidence="3" key="1">
    <citation type="submission" date="2016-04" db="EMBL/GenBank/DDBJ databases">
        <authorList>
            <person name="Evans L.H."/>
            <person name="Alamgir A."/>
            <person name="Owens N."/>
            <person name="Weber N.D."/>
            <person name="Virtaneva K."/>
            <person name="Barbian K."/>
            <person name="Babar A."/>
            <person name="Rosenke K."/>
        </authorList>
    </citation>
    <scope>NUCLEOTIDE SEQUENCE</scope>
    <source>
        <strain evidence="3">UB2112</strain>
    </source>
</reference>
<dbReference type="AlphaFoldDB" id="A0A1K0HEY7"/>
<evidence type="ECO:0000259" key="1">
    <source>
        <dbReference type="Pfam" id="PF13409"/>
    </source>
</evidence>
<dbReference type="Gene3D" id="1.20.1050.10">
    <property type="match status" value="1"/>
</dbReference>
<dbReference type="Pfam" id="PF13409">
    <property type="entry name" value="GST_N_2"/>
    <property type="match status" value="1"/>
</dbReference>
<dbReference type="InterPro" id="IPR004045">
    <property type="entry name" value="Glutathione_S-Trfase_N"/>
</dbReference>
<gene>
    <name evidence="4" type="ORF">UBRO2_03265</name>
    <name evidence="3" type="ORF">UBRO_03510</name>
</gene>
<keyword evidence="6" id="KW-1185">Reference proteome</keyword>
<dbReference type="Pfam" id="PF22041">
    <property type="entry name" value="GST_C_7"/>
    <property type="match status" value="1"/>
</dbReference>
<feature type="domain" description="Glutathione S-transferase UstS-like C-terminal" evidence="2">
    <location>
        <begin position="136"/>
        <end position="240"/>
    </location>
</feature>
<dbReference type="Gene3D" id="3.40.30.10">
    <property type="entry name" value="Glutaredoxin"/>
    <property type="match status" value="1"/>
</dbReference>
<protein>
    <submittedName>
        <fullName evidence="3">Uncharacterized protein</fullName>
    </submittedName>
</protein>
<evidence type="ECO:0000313" key="3">
    <source>
        <dbReference type="EMBL" id="SAM82965.1"/>
    </source>
</evidence>
<dbReference type="OrthoDB" id="4951845at2759"/>
<dbReference type="EMBL" id="LT558125">
    <property type="protein sequence ID" value="SAM82965.1"/>
    <property type="molecule type" value="Genomic_DNA"/>
</dbReference>
<sequence>MSGYPHVVFYDIHCETTKQPWSPFTTRTYLALRILGIPFQHEYIPMCKIGPTLSAAELPQPKDSRYTLPAITLSPPRSGSGEKEWVTESETIAALLQQLYLENGGDLSRSLFPDEASKQLASGLKEQFTASLYTKYHRWKSITPMVYHILDPESQGFFHETRISDWGKSPKEIIETDAKENAERDGGVDKVYAKAMEPFGELYEDKKKKKGLWLGGDNPIYADIKVLGMMQWFNCANGEAFEGGLKAVGGALEKAWIAGQVYFTQSWAGEAFIVHSTLSLVKTFVSLCRVGLRSMQPYNLTYNAQTQRLKANLSSL</sequence>
<dbReference type="Proteomes" id="UP000179920">
    <property type="component" value="Chromosome IX"/>
</dbReference>
<evidence type="ECO:0000313" key="4">
    <source>
        <dbReference type="EMBL" id="SYW79846.1"/>
    </source>
</evidence>
<evidence type="ECO:0000259" key="2">
    <source>
        <dbReference type="Pfam" id="PF22041"/>
    </source>
</evidence>
<dbReference type="EMBL" id="ULHB01000059">
    <property type="protein sequence ID" value="SYW79846.1"/>
    <property type="molecule type" value="Genomic_DNA"/>
</dbReference>
<reference evidence="5" key="2">
    <citation type="submission" date="2016-04" db="EMBL/GenBank/DDBJ databases">
        <authorList>
            <person name="Guldener U."/>
            <person name="Guldener U."/>
        </authorList>
    </citation>
    <scope>NUCLEOTIDE SEQUENCE [LARGE SCALE GENOMIC DNA]</scope>
    <source>
        <strain evidence="5">UB2112</strain>
    </source>
</reference>
<feature type="domain" description="GST N-terminal" evidence="1">
    <location>
        <begin position="21"/>
        <end position="96"/>
    </location>
</feature>
<dbReference type="Proteomes" id="UP000658997">
    <property type="component" value="Unassembled WGS sequence"/>
</dbReference>